<evidence type="ECO:0000256" key="2">
    <source>
        <dbReference type="ARBA" id="ARBA00022670"/>
    </source>
</evidence>
<keyword evidence="8" id="KW-1185">Reference proteome</keyword>
<evidence type="ECO:0000259" key="6">
    <source>
        <dbReference type="PROSITE" id="PS51935"/>
    </source>
</evidence>
<reference evidence="7 8" key="1">
    <citation type="submission" date="2020-08" db="EMBL/GenBank/DDBJ databases">
        <title>Whole-Genome Sequence of French Clinical Streptomyces mexicanus Strain Q0842.</title>
        <authorList>
            <person name="Boxberger M."/>
            <person name="La Scola B."/>
        </authorList>
    </citation>
    <scope>NUCLEOTIDE SEQUENCE [LARGE SCALE GENOMIC DNA]</scope>
    <source>
        <strain evidence="7 8">Marseille-Q0842</strain>
    </source>
</reference>
<keyword evidence="3" id="KW-0378">Hydrolase</keyword>
<dbReference type="InterPro" id="IPR000064">
    <property type="entry name" value="NLP_P60_dom"/>
</dbReference>
<protein>
    <submittedName>
        <fullName evidence="7">C40 family peptidase</fullName>
    </submittedName>
</protein>
<feature type="coiled-coil region" evidence="5">
    <location>
        <begin position="148"/>
        <end position="175"/>
    </location>
</feature>
<comment type="similarity">
    <text evidence="1">Belongs to the peptidase C40 family.</text>
</comment>
<evidence type="ECO:0000256" key="1">
    <source>
        <dbReference type="ARBA" id="ARBA00007074"/>
    </source>
</evidence>
<dbReference type="GO" id="GO:0006508">
    <property type="term" value="P:proteolysis"/>
    <property type="evidence" value="ECO:0007669"/>
    <property type="project" value="UniProtKB-KW"/>
</dbReference>
<accession>A0A7X1HW65</accession>
<evidence type="ECO:0000256" key="5">
    <source>
        <dbReference type="SAM" id="Coils"/>
    </source>
</evidence>
<dbReference type="SUPFAM" id="SSF54001">
    <property type="entry name" value="Cysteine proteinases"/>
    <property type="match status" value="1"/>
</dbReference>
<keyword evidence="5" id="KW-0175">Coiled coil</keyword>
<dbReference type="PANTHER" id="PTHR47359">
    <property type="entry name" value="PEPTIDOGLYCAN DL-ENDOPEPTIDASE CWLO"/>
    <property type="match status" value="1"/>
</dbReference>
<evidence type="ECO:0000313" key="7">
    <source>
        <dbReference type="EMBL" id="MBC2864167.1"/>
    </source>
</evidence>
<sequence>MAAHRRPRPRSLSGGTTRAAVTIVLAGAATATGLDGTGQAAPAPSPAQVEARVDKLYREAEVATEKYNGAQEKAATAEKRLRTLGEEAARRQQRLNAARDALGTIATAQYRAGGIDPAMALLLSADPQRYLEDAEFTEREGVRQTAQVADARKQLREIEQLRGAARIELASLRSRQAELRRQKETITGKLGEARRLLSRLSPQQRAALGEDGARASREGAAAREALTARRAVAAPTSRAAAAVAYAYRKLGSPYVWGATGPDAFDCSGLVQAAYRAAGVSLPRTTYAQIGAGRRVPRSELRPGDLVFFYSGISHVGIYVGDGQMIHAPNPSAPVRLAPIDEMPFAGATRVA</sequence>
<dbReference type="Pfam" id="PF00877">
    <property type="entry name" value="NLPC_P60"/>
    <property type="match status" value="1"/>
</dbReference>
<keyword evidence="4" id="KW-0788">Thiol protease</keyword>
<dbReference type="RefSeq" id="WP_159673748.1">
    <property type="nucleotide sequence ID" value="NZ_JACMHY010000001.1"/>
</dbReference>
<dbReference type="InterPro" id="IPR038765">
    <property type="entry name" value="Papain-like_cys_pep_sf"/>
</dbReference>
<dbReference type="Proteomes" id="UP000517694">
    <property type="component" value="Unassembled WGS sequence"/>
</dbReference>
<keyword evidence="2" id="KW-0645">Protease</keyword>
<gene>
    <name evidence="7" type="ORF">H1R13_03900</name>
</gene>
<dbReference type="OrthoDB" id="5177647at2"/>
<evidence type="ECO:0000313" key="8">
    <source>
        <dbReference type="Proteomes" id="UP000517694"/>
    </source>
</evidence>
<feature type="domain" description="NlpC/P60" evidence="6">
    <location>
        <begin position="236"/>
        <end position="351"/>
    </location>
</feature>
<dbReference type="Gene3D" id="3.90.1720.10">
    <property type="entry name" value="endopeptidase domain like (from Nostoc punctiforme)"/>
    <property type="match status" value="1"/>
</dbReference>
<evidence type="ECO:0000256" key="4">
    <source>
        <dbReference type="ARBA" id="ARBA00022807"/>
    </source>
</evidence>
<feature type="coiled-coil region" evidence="5">
    <location>
        <begin position="53"/>
        <end position="87"/>
    </location>
</feature>
<dbReference type="PANTHER" id="PTHR47359:SF3">
    <property type="entry name" value="NLP_P60 DOMAIN-CONTAINING PROTEIN-RELATED"/>
    <property type="match status" value="1"/>
</dbReference>
<dbReference type="PROSITE" id="PS51935">
    <property type="entry name" value="NLPC_P60"/>
    <property type="match status" value="1"/>
</dbReference>
<organism evidence="7 8">
    <name type="scientific">Streptomyces mexicanus</name>
    <dbReference type="NCBI Taxonomy" id="178566"/>
    <lineage>
        <taxon>Bacteria</taxon>
        <taxon>Bacillati</taxon>
        <taxon>Actinomycetota</taxon>
        <taxon>Actinomycetes</taxon>
        <taxon>Kitasatosporales</taxon>
        <taxon>Streptomycetaceae</taxon>
        <taxon>Streptomyces</taxon>
    </lineage>
</organism>
<name>A0A7X1HW65_9ACTN</name>
<dbReference type="EMBL" id="JACMHY010000001">
    <property type="protein sequence ID" value="MBC2864167.1"/>
    <property type="molecule type" value="Genomic_DNA"/>
</dbReference>
<dbReference type="GO" id="GO:0008234">
    <property type="term" value="F:cysteine-type peptidase activity"/>
    <property type="evidence" value="ECO:0007669"/>
    <property type="project" value="UniProtKB-KW"/>
</dbReference>
<proteinExistence type="inferred from homology"/>
<dbReference type="InterPro" id="IPR051794">
    <property type="entry name" value="PG_Endopeptidase_C40"/>
</dbReference>
<evidence type="ECO:0000256" key="3">
    <source>
        <dbReference type="ARBA" id="ARBA00022801"/>
    </source>
</evidence>
<comment type="caution">
    <text evidence="7">The sequence shown here is derived from an EMBL/GenBank/DDBJ whole genome shotgun (WGS) entry which is preliminary data.</text>
</comment>
<dbReference type="AlphaFoldDB" id="A0A7X1HW65"/>